<comment type="caution">
    <text evidence="3">The sequence shown here is derived from an EMBL/GenBank/DDBJ whole genome shotgun (WGS) entry which is preliminary data.</text>
</comment>
<accession>A0A7J7K2J9</accession>
<dbReference type="InterPro" id="IPR017243">
    <property type="entry name" value="Bloc1s5"/>
</dbReference>
<dbReference type="EMBL" id="VXIV02001471">
    <property type="protein sequence ID" value="KAF6032870.1"/>
    <property type="molecule type" value="Genomic_DNA"/>
</dbReference>
<reference evidence="3" key="1">
    <citation type="submission" date="2020-06" db="EMBL/GenBank/DDBJ databases">
        <title>Draft genome of Bugula neritina, a colonial animal packing powerful symbionts and potential medicines.</title>
        <authorList>
            <person name="Rayko M."/>
        </authorList>
    </citation>
    <scope>NUCLEOTIDE SEQUENCE [LARGE SCALE GENOMIC DNA]</scope>
    <source>
        <strain evidence="3">Kwan_BN1</strain>
    </source>
</reference>
<dbReference type="Pfam" id="PF14942">
    <property type="entry name" value="Muted"/>
    <property type="match status" value="1"/>
</dbReference>
<dbReference type="GO" id="GO:0031083">
    <property type="term" value="C:BLOC-1 complex"/>
    <property type="evidence" value="ECO:0007669"/>
    <property type="project" value="InterPro"/>
</dbReference>
<sequence>MFLFNSCVQAYTSPAHQQIFFCFLMANHQSLVKGATQLYGRVFNHHAILQSDINTMRNFDGNTQPCEKSAQVLQDQLTQTSEAFSRCDKELPTLSAVSSSLVTAKQICDTILLQSETHLKPEYLANEREARAEKWERFMNEMKSKALELDDKYCRESEAMSNYYKEANEKLKDSNML</sequence>
<organism evidence="3 4">
    <name type="scientific">Bugula neritina</name>
    <name type="common">Brown bryozoan</name>
    <name type="synonym">Sertularia neritina</name>
    <dbReference type="NCBI Taxonomy" id="10212"/>
    <lineage>
        <taxon>Eukaryota</taxon>
        <taxon>Metazoa</taxon>
        <taxon>Spiralia</taxon>
        <taxon>Lophotrochozoa</taxon>
        <taxon>Bryozoa</taxon>
        <taxon>Gymnolaemata</taxon>
        <taxon>Cheilostomatida</taxon>
        <taxon>Flustrina</taxon>
        <taxon>Buguloidea</taxon>
        <taxon>Bugulidae</taxon>
        <taxon>Bugula</taxon>
    </lineage>
</organism>
<dbReference type="Proteomes" id="UP000593567">
    <property type="component" value="Unassembled WGS sequence"/>
</dbReference>
<protein>
    <recommendedName>
        <fullName evidence="2">Biogenesis of lysosome-related organelles complex 1 subunit 5</fullName>
    </recommendedName>
</protein>
<dbReference type="AlphaFoldDB" id="A0A7J7K2J9"/>
<dbReference type="GO" id="GO:0030133">
    <property type="term" value="C:transport vesicle"/>
    <property type="evidence" value="ECO:0007669"/>
    <property type="project" value="InterPro"/>
</dbReference>
<evidence type="ECO:0000313" key="4">
    <source>
        <dbReference type="Proteomes" id="UP000593567"/>
    </source>
</evidence>
<evidence type="ECO:0000313" key="3">
    <source>
        <dbReference type="EMBL" id="KAF6032870.1"/>
    </source>
</evidence>
<dbReference type="OrthoDB" id="18964at2759"/>
<evidence type="ECO:0000256" key="1">
    <source>
        <dbReference type="ARBA" id="ARBA00010754"/>
    </source>
</evidence>
<gene>
    <name evidence="3" type="ORF">EB796_008844</name>
</gene>
<proteinExistence type="inferred from homology"/>
<comment type="similarity">
    <text evidence="1">Belongs to the BLOC1S5 family.</text>
</comment>
<evidence type="ECO:0000256" key="2">
    <source>
        <dbReference type="ARBA" id="ARBA00019580"/>
    </source>
</evidence>
<keyword evidence="4" id="KW-1185">Reference proteome</keyword>
<name>A0A7J7K2J9_BUGNE</name>